<dbReference type="InterPro" id="IPR019752">
    <property type="entry name" value="Pyrv/ketoisovalerate_OxRed_cat"/>
</dbReference>
<feature type="domain" description="Thiamine pyrophosphate enzyme TPP-binding" evidence="8">
    <location>
        <begin position="459"/>
        <end position="608"/>
    </location>
</feature>
<dbReference type="GO" id="GO:0051539">
    <property type="term" value="F:4 iron, 4 sulfur cluster binding"/>
    <property type="evidence" value="ECO:0007669"/>
    <property type="project" value="UniProtKB-KW"/>
</dbReference>
<dbReference type="SUPFAM" id="SSF52922">
    <property type="entry name" value="TK C-terminal domain-like"/>
    <property type="match status" value="1"/>
</dbReference>
<name>A0A809RN31_9PROT</name>
<dbReference type="GO" id="GO:0030976">
    <property type="term" value="F:thiamine pyrophosphate binding"/>
    <property type="evidence" value="ECO:0007669"/>
    <property type="project" value="InterPro"/>
</dbReference>
<evidence type="ECO:0000313" key="11">
    <source>
        <dbReference type="Proteomes" id="UP000662914"/>
    </source>
</evidence>
<dbReference type="Gene3D" id="3.40.50.970">
    <property type="match status" value="2"/>
</dbReference>
<dbReference type="PANTHER" id="PTHR48084:SF3">
    <property type="entry name" value="SUBUNIT OF PYRUVATE:FLAVODOXIN OXIDOREDUCTASE"/>
    <property type="match status" value="1"/>
</dbReference>
<evidence type="ECO:0000256" key="5">
    <source>
        <dbReference type="ARBA" id="ARBA00023004"/>
    </source>
</evidence>
<gene>
    <name evidence="10" type="ORF">DSYM_16510</name>
</gene>
<feature type="domain" description="Pyruvate/ketoisovalerate oxidoreductase catalytic" evidence="7">
    <location>
        <begin position="732"/>
        <end position="916"/>
    </location>
</feature>
<keyword evidence="1" id="KW-0813">Transport</keyword>
<dbReference type="InterPro" id="IPR002880">
    <property type="entry name" value="Pyrv_Fd/Flavodoxin_OxRdtase_N"/>
</dbReference>
<dbReference type="InterPro" id="IPR011766">
    <property type="entry name" value="TPP_enzyme_TPP-bd"/>
</dbReference>
<dbReference type="PANTHER" id="PTHR48084">
    <property type="entry name" value="2-OXOGLUTARATE OXIDOREDUCTASE SUBUNIT KORB-RELATED"/>
    <property type="match status" value="1"/>
</dbReference>
<keyword evidence="2" id="KW-0004">4Fe-4S</keyword>
<evidence type="ECO:0000259" key="8">
    <source>
        <dbReference type="Pfam" id="PF02775"/>
    </source>
</evidence>
<keyword evidence="4" id="KW-0560">Oxidoreductase</keyword>
<dbReference type="SUPFAM" id="SSF53323">
    <property type="entry name" value="Pyruvate-ferredoxin oxidoreductase, PFOR, domain III"/>
    <property type="match status" value="1"/>
</dbReference>
<keyword evidence="5" id="KW-0408">Iron</keyword>
<keyword evidence="6" id="KW-0411">Iron-sulfur</keyword>
<dbReference type="Proteomes" id="UP000662914">
    <property type="component" value="Chromosome"/>
</dbReference>
<dbReference type="InterPro" id="IPR051457">
    <property type="entry name" value="2-oxoacid:Fd_oxidoreductase"/>
</dbReference>
<keyword evidence="2" id="KW-0479">Metal-binding</keyword>
<dbReference type="Pfam" id="PF02775">
    <property type="entry name" value="TPP_enzyme_C"/>
    <property type="match status" value="1"/>
</dbReference>
<feature type="domain" description="DUF6537" evidence="9">
    <location>
        <begin position="948"/>
        <end position="1148"/>
    </location>
</feature>
<evidence type="ECO:0000256" key="1">
    <source>
        <dbReference type="ARBA" id="ARBA00022448"/>
    </source>
</evidence>
<dbReference type="Gene3D" id="3.40.920.10">
    <property type="entry name" value="Pyruvate-ferredoxin oxidoreductase, PFOR, domain III"/>
    <property type="match status" value="1"/>
</dbReference>
<dbReference type="AlphaFoldDB" id="A0A809RN31"/>
<sequence length="1167" mass="127089">MKLSNVNLDDKYRLDHGRVFLTGVQALARLPMLQHARDRAAGLNTAGYVSGYRGSPLGGLDMALQEARRFLAGHNIKFQPGVNEDLAATAIWGTQQLHLLPDPQVDGIFAMWYGKGPGVDRCGDVFKHANYAGTAKHGGVLLVAGDDHSARSSAVAHQSEHMFSACGIPVLAPAGLQEYLDLGLHGWAMSRYSGCWVAMKTTSDTVESSATVEVDTNRIAIRLPVDFVLPPDGVHIRWPDPQLAQEHRMQEFKVYAALAYARANRLNYLVYDSPRPRLGIIACGKAYLDVRQALDDLGIDARTAADIGLRLYKVGMPWPLEADGVRHFAEGLEEILVVEEKRQIIEYQLKEQLYNWREDVRPRVVGKFDETGEWPAPHNTWLLPPTAELTPAIVARAIAARIGRFHTSERIRRQLAFLEAKSAALSKPKLALMRMPYFCSGCPHNLSTRVPDGSSALGGVGCHLMAVSMGRNTLTICQMGGEGATWLGMAEHSGTRHVFANMGDGTYYHSGLLAIRAAIAAGVNITYKLLYNDAVAMTGGQPVDGPLTVPQITRQLESEGVGRIVVLADDPQKYGGNSGFAAGVEIRHRDELERVQRELRDTAGVSVLVYDQTCAAEKRRRRKRGTYPDPAVRVFINELVCEGCGDCSAKSNCLSVVPVETEFGRKRAIDQSTCNKDYACVSGFCPSILTVHGGRLRRGKALQASDMLFADLPEPALPRLEKPFGILVAGVGGTGVVTLGALVGMAAHLEGKGATVLDMTGLAQKGGAVMSHVRIAERQEQLYAPRIATGEADTLLGCDIVVAVSNDALAKTQSGRTRAIVNTGKAITGDFVRNPDHPFPLATMEAQIREAVGEEQADLFDASRLATLLLGHSIGTNLFMLGYAWQKGRVPLTQDALLRAIELNGVAVADNQAAFLWGRRVAHDPAAVERLAAAAEPVLPTHVLSQSLDEIVARRRAALTDFQDAAYAQRYAALVEGARAAESALAPGSTQLAEAVARNYFKLLAYKDEYEVARLFSDAEFERALASAFEGDYRLRFHLAIPLFSRTDPNTGLPRKLAYGGWMRAALRQLAKLKFLRGTAFDPFGYGAERRMERELIAEYERTVARLLADLRAENLAAAAEIARLPETIRGFGHVKRRNVDAVRAKQAELMARYSQSPRDAARAAAA</sequence>
<evidence type="ECO:0000259" key="7">
    <source>
        <dbReference type="Pfam" id="PF01558"/>
    </source>
</evidence>
<dbReference type="InterPro" id="IPR002869">
    <property type="entry name" value="Pyrv_flavodox_OxRed_cen"/>
</dbReference>
<evidence type="ECO:0000256" key="3">
    <source>
        <dbReference type="ARBA" id="ARBA00022982"/>
    </source>
</evidence>
<evidence type="ECO:0000256" key="4">
    <source>
        <dbReference type="ARBA" id="ARBA00023002"/>
    </source>
</evidence>
<dbReference type="NCBIfam" id="NF009589">
    <property type="entry name" value="PRK13030.1"/>
    <property type="match status" value="1"/>
</dbReference>
<organism evidence="10 11">
    <name type="scientific">Candidatus Desulfobacillus denitrificans</name>
    <dbReference type="NCBI Taxonomy" id="2608985"/>
    <lineage>
        <taxon>Bacteria</taxon>
        <taxon>Pseudomonadati</taxon>
        <taxon>Pseudomonadota</taxon>
        <taxon>Betaproteobacteria</taxon>
        <taxon>Candidatus Desulfobacillus</taxon>
    </lineage>
</organism>
<dbReference type="GO" id="GO:0016625">
    <property type="term" value="F:oxidoreductase activity, acting on the aldehyde or oxo group of donors, iron-sulfur protein as acceptor"/>
    <property type="evidence" value="ECO:0007669"/>
    <property type="project" value="UniProtKB-ARBA"/>
</dbReference>
<dbReference type="EMBL" id="AP021857">
    <property type="protein sequence ID" value="BBO20952.1"/>
    <property type="molecule type" value="Genomic_DNA"/>
</dbReference>
<dbReference type="KEGG" id="ddz:DSYM_16510"/>
<dbReference type="Pfam" id="PF20169">
    <property type="entry name" value="DUF6537"/>
    <property type="match status" value="1"/>
</dbReference>
<proteinExistence type="predicted"/>
<dbReference type="CDD" id="cd07034">
    <property type="entry name" value="TPP_PYR_PFOR_IOR-alpha_like"/>
    <property type="match status" value="1"/>
</dbReference>
<dbReference type="SUPFAM" id="SSF52518">
    <property type="entry name" value="Thiamin diphosphate-binding fold (THDP-binding)"/>
    <property type="match status" value="2"/>
</dbReference>
<evidence type="ECO:0000259" key="9">
    <source>
        <dbReference type="Pfam" id="PF20169"/>
    </source>
</evidence>
<dbReference type="NCBIfam" id="NF009588">
    <property type="entry name" value="PRK13029.1"/>
    <property type="match status" value="1"/>
</dbReference>
<evidence type="ECO:0000256" key="6">
    <source>
        <dbReference type="ARBA" id="ARBA00023014"/>
    </source>
</evidence>
<reference evidence="10" key="1">
    <citation type="journal article" name="DNA Res.">
        <title>The physiological potential of anammox bacteria as revealed by their core genome structure.</title>
        <authorList>
            <person name="Okubo T."/>
            <person name="Toyoda A."/>
            <person name="Fukuhara K."/>
            <person name="Uchiyama I."/>
            <person name="Harigaya Y."/>
            <person name="Kuroiwa M."/>
            <person name="Suzuki T."/>
            <person name="Murakami Y."/>
            <person name="Suwa Y."/>
            <person name="Takami H."/>
        </authorList>
    </citation>
    <scope>NUCLEOTIDE SEQUENCE</scope>
    <source>
        <strain evidence="10">317325-3</strain>
    </source>
</reference>
<accession>A0A809RN31</accession>
<keyword evidence="10" id="KW-0670">Pyruvate</keyword>
<dbReference type="InterPro" id="IPR009014">
    <property type="entry name" value="Transketo_C/PFOR_II"/>
</dbReference>
<evidence type="ECO:0000313" key="10">
    <source>
        <dbReference type="EMBL" id="BBO20952.1"/>
    </source>
</evidence>
<evidence type="ECO:0000256" key="2">
    <source>
        <dbReference type="ARBA" id="ARBA00022485"/>
    </source>
</evidence>
<protein>
    <submittedName>
        <fullName evidence="10">Indolepyruvate ferredoxin oxidoreductase</fullName>
    </submittedName>
</protein>
<dbReference type="InterPro" id="IPR029061">
    <property type="entry name" value="THDP-binding"/>
</dbReference>
<dbReference type="GO" id="GO:0045333">
    <property type="term" value="P:cellular respiration"/>
    <property type="evidence" value="ECO:0007669"/>
    <property type="project" value="UniProtKB-ARBA"/>
</dbReference>
<dbReference type="GO" id="GO:0044281">
    <property type="term" value="P:small molecule metabolic process"/>
    <property type="evidence" value="ECO:0007669"/>
    <property type="project" value="UniProtKB-ARBA"/>
</dbReference>
<keyword evidence="3" id="KW-0249">Electron transport</keyword>
<dbReference type="InterPro" id="IPR046667">
    <property type="entry name" value="DUF6537"/>
</dbReference>
<dbReference type="Pfam" id="PF01558">
    <property type="entry name" value="POR"/>
    <property type="match status" value="1"/>
</dbReference>